<proteinExistence type="predicted"/>
<organism evidence="1 2">
    <name type="scientific">Nesidiocoris tenuis</name>
    <dbReference type="NCBI Taxonomy" id="355587"/>
    <lineage>
        <taxon>Eukaryota</taxon>
        <taxon>Metazoa</taxon>
        <taxon>Ecdysozoa</taxon>
        <taxon>Arthropoda</taxon>
        <taxon>Hexapoda</taxon>
        <taxon>Insecta</taxon>
        <taxon>Pterygota</taxon>
        <taxon>Neoptera</taxon>
        <taxon>Paraneoptera</taxon>
        <taxon>Hemiptera</taxon>
        <taxon>Heteroptera</taxon>
        <taxon>Panheteroptera</taxon>
        <taxon>Cimicomorpha</taxon>
        <taxon>Miridae</taxon>
        <taxon>Dicyphina</taxon>
        <taxon>Nesidiocoris</taxon>
    </lineage>
</organism>
<dbReference type="EMBL" id="CADCXU010010466">
    <property type="protein sequence ID" value="CAB0001301.1"/>
    <property type="molecule type" value="Genomic_DNA"/>
</dbReference>
<gene>
    <name evidence="1" type="ORF">NTEN_LOCUS7088</name>
</gene>
<reference evidence="1 2" key="1">
    <citation type="submission" date="2020-02" db="EMBL/GenBank/DDBJ databases">
        <authorList>
            <person name="Ferguson B K."/>
        </authorList>
    </citation>
    <scope>NUCLEOTIDE SEQUENCE [LARGE SCALE GENOMIC DNA]</scope>
</reference>
<dbReference type="AlphaFoldDB" id="A0A6H5GGY5"/>
<sequence>MEDFRDQQSKGSLGQAIPSRWAAAILINRGMYQWRVSESGAWAKASIGDRYIFRKSSMAWDFSKLSFVFFSTNKRLINRRQFVDTTRNDDGTLSIIPAALTNLEINYQIHFDSMSPPGRASYPVRHDASQIRKKLLRIMMTR</sequence>
<name>A0A6H5GGY5_9HEMI</name>
<evidence type="ECO:0000313" key="2">
    <source>
        <dbReference type="Proteomes" id="UP000479000"/>
    </source>
</evidence>
<protein>
    <submittedName>
        <fullName evidence="1">Uncharacterized protein</fullName>
    </submittedName>
</protein>
<dbReference type="Proteomes" id="UP000479000">
    <property type="component" value="Unassembled WGS sequence"/>
</dbReference>
<evidence type="ECO:0000313" key="1">
    <source>
        <dbReference type="EMBL" id="CAB0001301.1"/>
    </source>
</evidence>
<accession>A0A6H5GGY5</accession>
<keyword evidence="2" id="KW-1185">Reference proteome</keyword>